<dbReference type="RefSeq" id="WP_394294985.1">
    <property type="nucleotide sequence ID" value="NZ_AEMG01000001.1"/>
</dbReference>
<feature type="domain" description="DDE" evidence="1">
    <location>
        <begin position="116"/>
        <end position="198"/>
    </location>
</feature>
<dbReference type="Proteomes" id="UP000184203">
    <property type="component" value="Unassembled WGS sequence"/>
</dbReference>
<keyword evidence="3" id="KW-1185">Reference proteome</keyword>
<dbReference type="InterPro" id="IPR047930">
    <property type="entry name" value="Transpos_IS6"/>
</dbReference>
<sequence>MLLSNLLKKSLETATLECWERKRTRRGASRSHTRDLRFLGALTNRKAIRSPTRSQRLLVTPVRAFAVRLHTTGCSLRETKAILALIDVNRSHQAIFQCIYRIYYIVSDPPSASPTRVAVDETAVKFNGSQSWAYAAIDTETKLLLDVKVFDRHGTDQAAAFLSGMAEKHNLSNSVFLVDGYGYRTALFRIGLSGHLDYTERNLIEKWFHTLKQRNDRFHTSWTGSRLSVQQCLEQLVHYYGCQRLHQSLDN</sequence>
<evidence type="ECO:0000313" key="2">
    <source>
        <dbReference type="EMBL" id="SHL32954.1"/>
    </source>
</evidence>
<dbReference type="AlphaFoldDB" id="A0A1M6ZR85"/>
<dbReference type="PANTHER" id="PTHR39967:SF1">
    <property type="entry name" value="ISH14-TYPE TRANSPOSASE HSIRS44"/>
    <property type="match status" value="1"/>
</dbReference>
<name>A0A1M6ZR85_HALPU</name>
<protein>
    <submittedName>
        <fullName evidence="2">Putative transposase</fullName>
    </submittedName>
</protein>
<dbReference type="Pfam" id="PF13610">
    <property type="entry name" value="DDE_Tnp_IS240"/>
    <property type="match status" value="1"/>
</dbReference>
<dbReference type="EMBL" id="FRAN01000006">
    <property type="protein sequence ID" value="SHL32954.1"/>
    <property type="molecule type" value="Genomic_DNA"/>
</dbReference>
<dbReference type="PANTHER" id="PTHR39967">
    <property type="match status" value="1"/>
</dbReference>
<accession>A0A1M6ZR85</accession>
<organism evidence="2 3">
    <name type="scientific">Haladaptatus paucihalophilus DX253</name>
    <dbReference type="NCBI Taxonomy" id="797209"/>
    <lineage>
        <taxon>Archaea</taxon>
        <taxon>Methanobacteriati</taxon>
        <taxon>Methanobacteriota</taxon>
        <taxon>Stenosarchaea group</taxon>
        <taxon>Halobacteria</taxon>
        <taxon>Halobacteriales</taxon>
        <taxon>Haladaptataceae</taxon>
        <taxon>Haladaptatus</taxon>
    </lineage>
</organism>
<dbReference type="NCBIfam" id="NF033587">
    <property type="entry name" value="transpos_IS6"/>
    <property type="match status" value="1"/>
</dbReference>
<evidence type="ECO:0000259" key="1">
    <source>
        <dbReference type="Pfam" id="PF13610"/>
    </source>
</evidence>
<gene>
    <name evidence="2" type="ORF">SAMN05444342_3542</name>
</gene>
<dbReference type="InterPro" id="IPR032874">
    <property type="entry name" value="DDE_dom"/>
</dbReference>
<evidence type="ECO:0000313" key="3">
    <source>
        <dbReference type="Proteomes" id="UP000184203"/>
    </source>
</evidence>
<reference evidence="3" key="1">
    <citation type="submission" date="2016-11" db="EMBL/GenBank/DDBJ databases">
        <authorList>
            <person name="Varghese N."/>
            <person name="Submissions S."/>
        </authorList>
    </citation>
    <scope>NUCLEOTIDE SEQUENCE [LARGE SCALE GENOMIC DNA]</scope>
    <source>
        <strain evidence="3">DX253</strain>
    </source>
</reference>
<proteinExistence type="predicted"/>